<reference evidence="2 3" key="1">
    <citation type="journal article" date="2018" name="Front. Plant Sci.">
        <title>Red Clover (Trifolium pratense) and Zigzag Clover (T. medium) - A Picture of Genomic Similarities and Differences.</title>
        <authorList>
            <person name="Dluhosova J."/>
            <person name="Istvanek J."/>
            <person name="Nedelnik J."/>
            <person name="Repkova J."/>
        </authorList>
    </citation>
    <scope>NUCLEOTIDE SEQUENCE [LARGE SCALE GENOMIC DNA]</scope>
    <source>
        <strain evidence="3">cv. 10/8</strain>
        <tissue evidence="2">Leaf</tissue>
    </source>
</reference>
<dbReference type="Proteomes" id="UP000265520">
    <property type="component" value="Unassembled WGS sequence"/>
</dbReference>
<feature type="non-terminal residue" evidence="2">
    <location>
        <position position="48"/>
    </location>
</feature>
<protein>
    <submittedName>
        <fullName evidence="2">Uncharacterized protein</fullName>
    </submittedName>
</protein>
<organism evidence="2 3">
    <name type="scientific">Trifolium medium</name>
    <dbReference type="NCBI Taxonomy" id="97028"/>
    <lineage>
        <taxon>Eukaryota</taxon>
        <taxon>Viridiplantae</taxon>
        <taxon>Streptophyta</taxon>
        <taxon>Embryophyta</taxon>
        <taxon>Tracheophyta</taxon>
        <taxon>Spermatophyta</taxon>
        <taxon>Magnoliopsida</taxon>
        <taxon>eudicotyledons</taxon>
        <taxon>Gunneridae</taxon>
        <taxon>Pentapetalae</taxon>
        <taxon>rosids</taxon>
        <taxon>fabids</taxon>
        <taxon>Fabales</taxon>
        <taxon>Fabaceae</taxon>
        <taxon>Papilionoideae</taxon>
        <taxon>50 kb inversion clade</taxon>
        <taxon>NPAAA clade</taxon>
        <taxon>Hologalegina</taxon>
        <taxon>IRL clade</taxon>
        <taxon>Trifolieae</taxon>
        <taxon>Trifolium</taxon>
    </lineage>
</organism>
<keyword evidence="3" id="KW-1185">Reference proteome</keyword>
<dbReference type="AlphaFoldDB" id="A0A392VLL8"/>
<proteinExistence type="predicted"/>
<comment type="caution">
    <text evidence="2">The sequence shown here is derived from an EMBL/GenBank/DDBJ whole genome shotgun (WGS) entry which is preliminary data.</text>
</comment>
<feature type="region of interest" description="Disordered" evidence="1">
    <location>
        <begin position="27"/>
        <end position="48"/>
    </location>
</feature>
<name>A0A392VLL8_9FABA</name>
<sequence length="48" mass="5258">MSWYSSQVASSGNKPSHWINTLAGSPLQNFQSNTARGRMSGKFPTVSR</sequence>
<accession>A0A392VLL8</accession>
<evidence type="ECO:0000313" key="2">
    <source>
        <dbReference type="EMBL" id="MCI89284.1"/>
    </source>
</evidence>
<evidence type="ECO:0000256" key="1">
    <source>
        <dbReference type="SAM" id="MobiDB-lite"/>
    </source>
</evidence>
<evidence type="ECO:0000313" key="3">
    <source>
        <dbReference type="Proteomes" id="UP000265520"/>
    </source>
</evidence>
<dbReference type="EMBL" id="LXQA011215825">
    <property type="protein sequence ID" value="MCI89284.1"/>
    <property type="molecule type" value="Genomic_DNA"/>
</dbReference>